<dbReference type="Proteomes" id="UP001500909">
    <property type="component" value="Unassembled WGS sequence"/>
</dbReference>
<proteinExistence type="predicted"/>
<organism evidence="1 2">
    <name type="scientific">Streptomyces olivaceiscleroticus</name>
    <dbReference type="NCBI Taxonomy" id="68245"/>
    <lineage>
        <taxon>Bacteria</taxon>
        <taxon>Bacillati</taxon>
        <taxon>Actinomycetota</taxon>
        <taxon>Actinomycetes</taxon>
        <taxon>Kitasatosporales</taxon>
        <taxon>Streptomycetaceae</taxon>
        <taxon>Streptomyces</taxon>
    </lineage>
</organism>
<evidence type="ECO:0000313" key="1">
    <source>
        <dbReference type="EMBL" id="GAA0458540.1"/>
    </source>
</evidence>
<keyword evidence="2" id="KW-1185">Reference proteome</keyword>
<comment type="caution">
    <text evidence="1">The sequence shown here is derived from an EMBL/GenBank/DDBJ whole genome shotgun (WGS) entry which is preliminary data.</text>
</comment>
<dbReference type="EMBL" id="BAAABY010000014">
    <property type="protein sequence ID" value="GAA0458540.1"/>
    <property type="molecule type" value="Genomic_DNA"/>
</dbReference>
<accession>A0ABN0ZU87</accession>
<evidence type="ECO:0000313" key="2">
    <source>
        <dbReference type="Proteomes" id="UP001500909"/>
    </source>
</evidence>
<sequence length="62" mass="6253">MLQAWCDGGDEGIAAALGADPEALVKEVRAALPEARARAYALVDAFLKRVAGCAHDGGVSGA</sequence>
<reference evidence="1 2" key="1">
    <citation type="journal article" date="2019" name="Int. J. Syst. Evol. Microbiol.">
        <title>The Global Catalogue of Microorganisms (GCM) 10K type strain sequencing project: providing services to taxonomists for standard genome sequencing and annotation.</title>
        <authorList>
            <consortium name="The Broad Institute Genomics Platform"/>
            <consortium name="The Broad Institute Genome Sequencing Center for Infectious Disease"/>
            <person name="Wu L."/>
            <person name="Ma J."/>
        </authorList>
    </citation>
    <scope>NUCLEOTIDE SEQUENCE [LARGE SCALE GENOMIC DNA]</scope>
    <source>
        <strain evidence="1 2">JCM 4805</strain>
    </source>
</reference>
<dbReference type="RefSeq" id="WP_346094866.1">
    <property type="nucleotide sequence ID" value="NZ_BAAABY010000014.1"/>
</dbReference>
<protein>
    <submittedName>
        <fullName evidence="1">Uncharacterized protein</fullName>
    </submittedName>
</protein>
<name>A0ABN0ZU87_9ACTN</name>
<gene>
    <name evidence="1" type="ORF">GCM10010361_23210</name>
</gene>